<dbReference type="EMBL" id="JAPDFW010000130">
    <property type="protein sequence ID" value="KAJ5067278.1"/>
    <property type="molecule type" value="Genomic_DNA"/>
</dbReference>
<keyword evidence="2" id="KW-1185">Reference proteome</keyword>
<dbReference type="Proteomes" id="UP001149090">
    <property type="component" value="Unassembled WGS sequence"/>
</dbReference>
<reference evidence="1" key="1">
    <citation type="submission" date="2022-10" db="EMBL/GenBank/DDBJ databases">
        <title>Novel sulphate-reducing endosymbionts in the free-living metamonad Anaeramoeba.</title>
        <authorList>
            <person name="Jerlstrom-Hultqvist J."/>
            <person name="Cepicka I."/>
            <person name="Gallot-Lavallee L."/>
            <person name="Salas-Leiva D."/>
            <person name="Curtis B.A."/>
            <person name="Zahonova K."/>
            <person name="Pipaliya S."/>
            <person name="Dacks J."/>
            <person name="Roger A.J."/>
        </authorList>
    </citation>
    <scope>NUCLEOTIDE SEQUENCE</scope>
    <source>
        <strain evidence="1">BMAN</strain>
    </source>
</reference>
<name>A0A9Q0L740_ANAIG</name>
<organism evidence="1 2">
    <name type="scientific">Anaeramoeba ignava</name>
    <name type="common">Anaerobic marine amoeba</name>
    <dbReference type="NCBI Taxonomy" id="1746090"/>
    <lineage>
        <taxon>Eukaryota</taxon>
        <taxon>Metamonada</taxon>
        <taxon>Anaeramoebidae</taxon>
        <taxon>Anaeramoeba</taxon>
    </lineage>
</organism>
<comment type="caution">
    <text evidence="1">The sequence shown here is derived from an EMBL/GenBank/DDBJ whole genome shotgun (WGS) entry which is preliminary data.</text>
</comment>
<dbReference type="AlphaFoldDB" id="A0A9Q0L740"/>
<sequence length="419" mass="49917">MKIYSSEKSGYGKTYQIFKDCYERNENNEIKNYRYFKILITSGKSSEFLKKIQFLKSTNLTDQENTYLHVELSLSSIQETSYLIWQLLIWGSIEITKNKSNINYNSWVFDESFHLYIEIPSVGISNNEFKLKNLAPFNYLEEKICQVDKKTFSFFSYKIDESSTIKREENGDLKILAKFLKFINILKILKLFADDKISSTFPKLFVENYQKSAAILVSKNIEWEKKDISLLIFSLEENKNFIKNVNFISRKSNNRFFHREIQNHVSKYGFKFNENLKKSRKIEMGNFKSLEILSYLSPNLIEIHKKFIIFENEYFKNFFTLDNFLRMILILYKLLTNIPIIIKTTNENLNSEFIQFLIENFLNQHLIIYHLNDRSNTKEIIQTITGKQNIFIYKNKHTTSFNILFEGIKFNSNNCIAFY</sequence>
<protein>
    <submittedName>
        <fullName evidence="1">Uncharacterized protein</fullName>
    </submittedName>
</protein>
<evidence type="ECO:0000313" key="1">
    <source>
        <dbReference type="EMBL" id="KAJ5067278.1"/>
    </source>
</evidence>
<proteinExistence type="predicted"/>
<gene>
    <name evidence="1" type="ORF">M0811_13056</name>
</gene>
<accession>A0A9Q0L740</accession>
<evidence type="ECO:0000313" key="2">
    <source>
        <dbReference type="Proteomes" id="UP001149090"/>
    </source>
</evidence>